<organism evidence="3 4">
    <name type="scientific">Mycoplasmopsis anatis</name>
    <dbReference type="NCBI Taxonomy" id="171279"/>
    <lineage>
        <taxon>Bacteria</taxon>
        <taxon>Bacillati</taxon>
        <taxon>Mycoplasmatota</taxon>
        <taxon>Mycoplasmoidales</taxon>
        <taxon>Metamycoplasmataceae</taxon>
        <taxon>Mycoplasmopsis</taxon>
    </lineage>
</organism>
<sequence>MSIEKLKKNKKAIAISSVTASAVTALGLGTFTFLLNQNEKAKHVERYESPFEILKRKRNEILEYITKNGAENTSDLLINFLKEVEALLENQSASIDEVITLVNKIDFELAFENIKSDIRNNQDIDDSVDKLKDLFTDKSIKQTTTELIDQYKNRINSANGIEQKNKLLDELKTLLLDPYKNQNIITEKLKKAMIQAENLLSNSNVKISDSLREQIQSLLDKINSIKNLDANTSDLLADRLLELLQKVKTENDANNLDQIKFENRVNEALKNLENQDLDPNLKEKIKKEINDLLNASKKKPSKENYFSNYEALNKNLDDLIEKTTNSSKSVDELRKIFDDLVSSNFVFRGNEIKEEQSYAKLIQNLQDNIKDDKNNLLESIKTIKQNQNYILGLRIEFDNVSKFVNELVESKLLDPVFVNTLNELLQNNKIEDLDSKELNEVIESDHNELSKFLALVKNEISLNNEIKNQLNDLEELKIKNKTLDDSKIDDLYNEFANLLKKSSANKGIYEEKFNEFNELAEKLRNLHKQELANLIEKTNEFLDKDYISDTLKDKIKQATLVSSPLSKSESPSTVSQIKPKEDLLRQLLKESQRQENQYKYNNKVDQSLDNALNNSNLNNSTVENADKYKDKIQDYFENAKNEINKINNNDNKENIDKIKEIDKIIEKLQKAEENVKNLDDYVKFVNTVSEEIEKIKDPALRQALKEKINNLRDIIDENYNELNDLENISLSDMKKKLQDALDEFNDLKEIILTNRLYEDTLQKIAYTFINDKDGKEDTPMEAALKRALNLLKDKLNSLEKDSHEYNKTVAQIIDLRDNIEAARELEYRNNQLSNTLYNIPYYDFGDYKPTDVINSAENVYNNTKAYIDTLKNNPEVFYDRISEIKDRTSTVIEKNEALNIEVAQASLRNTINKLEKNKTNLADGVFAKINESIDKLINNSNVYLDKNTPKNSHEINDYNFGISPNIELAQVLKEAQLQLKSLQEKNKDYIASQLESKILENLINLGDNFETIQNKISNLRDEISLIKDKLNLESKLEELKKVFPNNDEFGYRKIYDQAIDKFNKKYDDFYEQYANVNNNSNEIRNIEFNVIKAIEDAKKEKESLEYDWNNLVDRIKKDFTNKDILASDINDFNSYNLDLLKQKFNSLINEMSYPTAEFGDLVELRDKIDFAFNKDRFNTQVDLDIKTLDKLNKNDKESSKYIDDIQSAIDRLNEKVDKLKMPSFDEFCEKTSDSCNSAEYKKQIRELNNKLNESTEIAKEIQPFTEITKEVLDRINFLDLKPNSEVKSDSLKNALENNKIFNLDNLLKDSSGNFIQIFNTETNTYRDKTFDDLTKSEIINDIRSKRDALFKALDDSKTFEERKHDLLERVKQFKTLENQELTVNESKHDSLFSAVFNNTIDKLKEKIEAIQLEYDADGNENSSDLEIKKKELEKFSLELNSLKDASQKLNEASKSVKNAQNTIANVDINSGVQNKLKDVLETLITKQQGNYNYNGSDSSELNSEEISGNIAKINELIDTLSKIQDFDKKYKFVKDNKLSKISTKLVNVLTTNNSLSASSANQIIKNYLESIRQEMDNEVNVDPFEGTINSGKVFELTHILSSFELLIDEIIDKIHKYEEIKNLSDNTILEQRERDMHLWTAKFLGDSIIRSALITNEDRLASNVTIEDLRTLRFTLTSNYEMKNRVYQDRKDKFNELNRQLSDIKNTLNNPVYSEEKNGHKGLLTYFFKNYTVSLDNIAYAGNLEAADKNTSTYTFEQSVTEQVNLLLENFLVINRNSRAIYDQLDRYKSSADLINSLEAADSKFSKLLEEKFQSVEQIKWFTDRTKVLINENKDLWVVNTDAGRLNIKRQELANFILRMDLLFSYSIARDRLESYTADQLTSDELAPLKTIIENLILEIKSDEEPHSEKYYEKLKVKYLTGNGEYSLSRAEFNSLNLHRAIIKAQAEWDEHQRFINSSNPARRETPKMIELYNQLQELLNKAKTNITNPSEVYPFKETVNNKRNEEMKEKLFDAIDNSFDGIIAELKNQKYSELKILLKDARDVKEFITSNYSNVQDSPEINDFVAIAITNLENSNKNNSITEMNNLIIAAQAKIKEQKDKIIKYEIDRTRATNEKVSKYINLFKSNPKYSEVTKIPSELLTKLQTENDKLTSVIASQPSEENYKNFVSYINANIKNALVNVEDAYTSFKTLTTFNLKEAKNGYVLFNQEITNDTKAGSIISLINKLGFKSDLTSKINEFTNSFNSLQTYATDSVLNESDNVTLTFNAYKEYADKVCDVKEKYQNLLFKGTTNIKDKLDGYYEPRKDVNKYLETIRANSNNTTDFAEIIKAYDMQISSVKQIKDVFDDSLSEASRKTINEQIHNIKSAYNSLVKLTEWIKNPTNLEQAFAYLYKPNKNDPSKLNYLYIKSRRDFEDSEFIAEKFIDAVKTQNSVKLTLNNKNYDGILLNSNEALLNYFSEHTIIKNSTGEQIFNNQNIKVYLIKATNQSDYFEQVFQTNPSYKNLRYSIAYVYTNPNKNSPNNVYKDIPDVTYIFNNIETPFMTQKYAKFDINTFKNISSWSYGNGNYDDGPKNWTDADYKSRYVFSYSNAGWTSANALVNMQNALTRGSIDIMKETNKPYVLYDWDDRDRQNLSTARDLIISAKINDNIQIRNDYYYSLRNWTFYSFYNFDNYGDHAWFPTTMVIPMYLKGSNNNQQIALLMIRFEYELSSVKDSQNKFATGFYVNHTSWQQYSTTVIFRTDPHDSKYIILGDDSWETGNKKITDFVEEIMSKNNNKKYTIQGHNGGFDYDRNKFTWRETSDGTQPLAQQKLFKEYLQKFEFKLRLNEDKGEK</sequence>
<dbReference type="Proteomes" id="UP000746160">
    <property type="component" value="Unassembled WGS sequence"/>
</dbReference>
<feature type="coiled-coil region" evidence="1">
    <location>
        <begin position="1393"/>
        <end position="1469"/>
    </location>
</feature>
<evidence type="ECO:0000313" key="4">
    <source>
        <dbReference type="Proteomes" id="UP000746160"/>
    </source>
</evidence>
<keyword evidence="1" id="KW-0175">Coiled coil</keyword>
<keyword evidence="2" id="KW-1133">Transmembrane helix</keyword>
<keyword evidence="2" id="KW-0472">Membrane</keyword>
<feature type="transmembrane region" description="Helical" evidence="2">
    <location>
        <begin position="12"/>
        <end position="35"/>
    </location>
</feature>
<dbReference type="RefSeq" id="WP_218675348.1">
    <property type="nucleotide sequence ID" value="NZ_JABZFG010000002.1"/>
</dbReference>
<evidence type="ECO:0000313" key="3">
    <source>
        <dbReference type="EMBL" id="MBW0602504.1"/>
    </source>
</evidence>
<reference evidence="3" key="1">
    <citation type="journal article" date="2021" name="Genes Genomics">
        <title>Comparative genomic analysis of Mycoplasma anatis strains.</title>
        <authorList>
            <person name="Zhou Q."/>
            <person name="Mai K."/>
            <person name="Yang D."/>
            <person name="Liu J."/>
            <person name="Yan Z."/>
            <person name="Luo C."/>
            <person name="Tan Y."/>
            <person name="Cao S."/>
            <person name="Zhou Q."/>
            <person name="Chen L."/>
            <person name="Chen F."/>
        </authorList>
    </citation>
    <scope>NUCLEOTIDE SEQUENCE</scope>
    <source>
        <strain evidence="3">DP07</strain>
    </source>
</reference>
<feature type="coiled-coil region" evidence="1">
    <location>
        <begin position="965"/>
        <end position="1029"/>
    </location>
</feature>
<feature type="coiled-coil region" evidence="1">
    <location>
        <begin position="625"/>
        <end position="750"/>
    </location>
</feature>
<proteinExistence type="predicted"/>
<keyword evidence="2" id="KW-0812">Transmembrane</keyword>
<name>A0A9Q3QDM9_9BACT</name>
<dbReference type="EMBL" id="JABZFG010000002">
    <property type="protein sequence ID" value="MBW0602504.1"/>
    <property type="molecule type" value="Genomic_DNA"/>
</dbReference>
<feature type="coiled-coil region" evidence="1">
    <location>
        <begin position="1059"/>
        <end position="1114"/>
    </location>
</feature>
<accession>A0A9Q3QDM9</accession>
<feature type="coiled-coil region" evidence="1">
    <location>
        <begin position="781"/>
        <end position="808"/>
    </location>
</feature>
<evidence type="ECO:0000256" key="1">
    <source>
        <dbReference type="SAM" id="Coils"/>
    </source>
</evidence>
<protein>
    <submittedName>
        <fullName evidence="3">Uncharacterized protein</fullName>
    </submittedName>
</protein>
<evidence type="ECO:0000256" key="2">
    <source>
        <dbReference type="SAM" id="Phobius"/>
    </source>
</evidence>
<feature type="coiled-coil region" evidence="1">
    <location>
        <begin position="2082"/>
        <end position="2116"/>
    </location>
</feature>
<comment type="caution">
    <text evidence="3">The sequence shown here is derived from an EMBL/GenBank/DDBJ whole genome shotgun (WGS) entry which is preliminary data.</text>
</comment>
<feature type="coiled-coil region" evidence="1">
    <location>
        <begin position="456"/>
        <end position="537"/>
    </location>
</feature>
<gene>
    <name evidence="3" type="ORF">MADP07_00226</name>
</gene>